<dbReference type="EMBL" id="JPRO01000007">
    <property type="protein sequence ID" value="KFF03995.1"/>
    <property type="molecule type" value="Genomic_DNA"/>
</dbReference>
<accession>A0A085ZHT1</accession>
<protein>
    <submittedName>
        <fullName evidence="2">Uncharacterized protein</fullName>
    </submittedName>
</protein>
<evidence type="ECO:0000256" key="1">
    <source>
        <dbReference type="SAM" id="Phobius"/>
    </source>
</evidence>
<feature type="transmembrane region" description="Helical" evidence="1">
    <location>
        <begin position="42"/>
        <end position="60"/>
    </location>
</feature>
<gene>
    <name evidence="2" type="ORF">IX38_11430</name>
</gene>
<sequence>MKNEVLLLDAKNYDTGCAVYVLIGSSAILTNVSFIFMGMVNLNIHLFIIFMIVILGWVINENRIYKNKNRKYVLSVS</sequence>
<keyword evidence="1" id="KW-0812">Transmembrane</keyword>
<keyword evidence="3" id="KW-1185">Reference proteome</keyword>
<reference evidence="2 3" key="1">
    <citation type="submission" date="2014-07" db="EMBL/GenBank/DDBJ databases">
        <title>Genome of Chryseobacterium luteum DSM 18605.</title>
        <authorList>
            <person name="Stropko S.J."/>
            <person name="Pipes S.E."/>
            <person name="Newman J.D."/>
        </authorList>
    </citation>
    <scope>NUCLEOTIDE SEQUENCE [LARGE SCALE GENOMIC DNA]</scope>
    <source>
        <strain evidence="2 3">DSM 18605</strain>
    </source>
</reference>
<keyword evidence="1" id="KW-1133">Transmembrane helix</keyword>
<evidence type="ECO:0000313" key="2">
    <source>
        <dbReference type="EMBL" id="KFF03995.1"/>
    </source>
</evidence>
<dbReference type="AlphaFoldDB" id="A0A085ZHT1"/>
<proteinExistence type="predicted"/>
<comment type="caution">
    <text evidence="2">The sequence shown here is derived from an EMBL/GenBank/DDBJ whole genome shotgun (WGS) entry which is preliminary data.</text>
</comment>
<dbReference type="Proteomes" id="UP000028703">
    <property type="component" value="Unassembled WGS sequence"/>
</dbReference>
<evidence type="ECO:0000313" key="3">
    <source>
        <dbReference type="Proteomes" id="UP000028703"/>
    </source>
</evidence>
<keyword evidence="1" id="KW-0472">Membrane</keyword>
<organism evidence="2 3">
    <name type="scientific">Chryseobacterium luteum</name>
    <dbReference type="NCBI Taxonomy" id="421531"/>
    <lineage>
        <taxon>Bacteria</taxon>
        <taxon>Pseudomonadati</taxon>
        <taxon>Bacteroidota</taxon>
        <taxon>Flavobacteriia</taxon>
        <taxon>Flavobacteriales</taxon>
        <taxon>Weeksellaceae</taxon>
        <taxon>Chryseobacterium group</taxon>
        <taxon>Chryseobacterium</taxon>
    </lineage>
</organism>
<feature type="transmembrane region" description="Helical" evidence="1">
    <location>
        <begin position="12"/>
        <end position="36"/>
    </location>
</feature>
<name>A0A085ZHT1_9FLAO</name>